<dbReference type="SUPFAM" id="SSF48452">
    <property type="entry name" value="TPR-like"/>
    <property type="match status" value="1"/>
</dbReference>
<feature type="repeat" description="TPR" evidence="9">
    <location>
        <begin position="244"/>
        <end position="277"/>
    </location>
</feature>
<dbReference type="SMART" id="SM00028">
    <property type="entry name" value="TPR"/>
    <property type="match status" value="6"/>
</dbReference>
<evidence type="ECO:0000256" key="10">
    <source>
        <dbReference type="SAM" id="Phobius"/>
    </source>
</evidence>
<reference evidence="13" key="2">
    <citation type="submission" date="2020-09" db="EMBL/GenBank/DDBJ databases">
        <authorList>
            <person name="Sun Q."/>
            <person name="Zhou Y."/>
        </authorList>
    </citation>
    <scope>NUCLEOTIDE SEQUENCE</scope>
    <source>
        <strain evidence="13">CGMCC 1.15290</strain>
    </source>
</reference>
<comment type="caution">
    <text evidence="13">The sequence shown here is derived from an EMBL/GenBank/DDBJ whole genome shotgun (WGS) entry which is preliminary data.</text>
</comment>
<evidence type="ECO:0000313" key="14">
    <source>
        <dbReference type="Proteomes" id="UP000627292"/>
    </source>
</evidence>
<proteinExistence type="predicted"/>
<keyword evidence="10" id="KW-1133">Transmembrane helix</keyword>
<dbReference type="InterPro" id="IPR036890">
    <property type="entry name" value="HATPase_C_sf"/>
</dbReference>
<dbReference type="PROSITE" id="PS50109">
    <property type="entry name" value="HIS_KIN"/>
    <property type="match status" value="1"/>
</dbReference>
<dbReference type="GO" id="GO:0016020">
    <property type="term" value="C:membrane"/>
    <property type="evidence" value="ECO:0007669"/>
    <property type="project" value="InterPro"/>
</dbReference>
<dbReference type="InterPro" id="IPR019734">
    <property type="entry name" value="TPR_rpt"/>
</dbReference>
<accession>A0A917IPN5</accession>
<comment type="catalytic activity">
    <reaction evidence="1">
        <text>ATP + protein L-histidine = ADP + protein N-phospho-L-histidine.</text>
        <dbReference type="EC" id="2.7.13.3"/>
    </reaction>
</comment>
<keyword evidence="4" id="KW-0808">Transferase</keyword>
<dbReference type="AlphaFoldDB" id="A0A917IPN5"/>
<keyword evidence="7" id="KW-0067">ATP-binding</keyword>
<dbReference type="InterPro" id="IPR005467">
    <property type="entry name" value="His_kinase_dom"/>
</dbReference>
<keyword evidence="10" id="KW-0812">Transmembrane</keyword>
<dbReference type="Gene3D" id="3.30.565.10">
    <property type="entry name" value="Histidine kinase-like ATPase, C-terminal domain"/>
    <property type="match status" value="1"/>
</dbReference>
<dbReference type="GO" id="GO:0046983">
    <property type="term" value="F:protein dimerization activity"/>
    <property type="evidence" value="ECO:0007669"/>
    <property type="project" value="InterPro"/>
</dbReference>
<dbReference type="InterPro" id="IPR003594">
    <property type="entry name" value="HATPase_dom"/>
</dbReference>
<evidence type="ECO:0000313" key="13">
    <source>
        <dbReference type="EMBL" id="GGH58094.1"/>
    </source>
</evidence>
<dbReference type="PROSITE" id="PS50005">
    <property type="entry name" value="TPR"/>
    <property type="match status" value="2"/>
</dbReference>
<evidence type="ECO:0000256" key="9">
    <source>
        <dbReference type="PROSITE-ProRule" id="PRU00339"/>
    </source>
</evidence>
<keyword evidence="9" id="KW-0802">TPR repeat</keyword>
<evidence type="ECO:0000256" key="7">
    <source>
        <dbReference type="ARBA" id="ARBA00022840"/>
    </source>
</evidence>
<dbReference type="InterPro" id="IPR050482">
    <property type="entry name" value="Sensor_HK_TwoCompSys"/>
</dbReference>
<sequence>MKQLLVLILCPLLLLAVKPCHAQTDLYTDSIQRFLQSPVPDTGKLYLFTRLAQLPDCPADTLLKYEKLFYDYAVKHKLQAAVPEALYHIGLAHFKNTGLSEAADFFYRSAQLWEKSGDKPLELSRAYELLAAIYKTTDRYKDALQYYRQAYRLKSTLNNEQALISTYNGMGNVFRLLNQSDSAIIYLKKSLALARQAKNTLYIAQVTNNLGNIYWQLEQFNEAHNWYATALASFEELGSQHNIREASFNLGMIAYKQKNYQQAINYFTQSLDVTEEGAPLEHLEWIHQHLGACYAALHQYQKAYEHFDAYDTIKDSLFSLNTQKAIADVREKYETEKKEQALKVEKERTQNLSELNQKSRLLIYLLIFIAILIAFLGFFMVRDSRKKRLIANQLAEIKQKENEQLVREQALKANIAMLEGQEAERQRISMELHDRLGGTLASLKFMLQSLYGKDASVNAHSQKIDMLLQDALKDVRGISHNMSVGILHKYGLVEAIQDLKETVETAGNTQVIVSMQGASHLAKHKAEEVYYIIRELLTNAVKHAKATEIYIQCYAEEEILLLTVEDNGVGFDAGLRAKGIGLTNIEARAHKIHAQMDIESSPGNGASFFFRIPFV</sequence>
<dbReference type="Gene3D" id="1.20.5.1930">
    <property type="match status" value="1"/>
</dbReference>
<reference evidence="13" key="1">
    <citation type="journal article" date="2014" name="Int. J. Syst. Evol. Microbiol.">
        <title>Complete genome sequence of Corynebacterium casei LMG S-19264T (=DSM 44701T), isolated from a smear-ripened cheese.</title>
        <authorList>
            <consortium name="US DOE Joint Genome Institute (JGI-PGF)"/>
            <person name="Walter F."/>
            <person name="Albersmeier A."/>
            <person name="Kalinowski J."/>
            <person name="Ruckert C."/>
        </authorList>
    </citation>
    <scope>NUCLEOTIDE SEQUENCE</scope>
    <source>
        <strain evidence="13">CGMCC 1.15290</strain>
    </source>
</reference>
<keyword evidence="3" id="KW-0597">Phosphoprotein</keyword>
<dbReference type="Pfam" id="PF02518">
    <property type="entry name" value="HATPase_c"/>
    <property type="match status" value="1"/>
</dbReference>
<evidence type="ECO:0000259" key="12">
    <source>
        <dbReference type="PROSITE" id="PS50109"/>
    </source>
</evidence>
<dbReference type="EC" id="2.7.13.3" evidence="2"/>
<dbReference type="GO" id="GO:0000155">
    <property type="term" value="F:phosphorelay sensor kinase activity"/>
    <property type="evidence" value="ECO:0007669"/>
    <property type="project" value="InterPro"/>
</dbReference>
<dbReference type="PANTHER" id="PTHR24421">
    <property type="entry name" value="NITRATE/NITRITE SENSOR PROTEIN NARX-RELATED"/>
    <property type="match status" value="1"/>
</dbReference>
<feature type="signal peptide" evidence="11">
    <location>
        <begin position="1"/>
        <end position="22"/>
    </location>
</feature>
<organism evidence="13 14">
    <name type="scientific">Filimonas zeae</name>
    <dbReference type="NCBI Taxonomy" id="1737353"/>
    <lineage>
        <taxon>Bacteria</taxon>
        <taxon>Pseudomonadati</taxon>
        <taxon>Bacteroidota</taxon>
        <taxon>Chitinophagia</taxon>
        <taxon>Chitinophagales</taxon>
        <taxon>Chitinophagaceae</taxon>
        <taxon>Filimonas</taxon>
    </lineage>
</organism>
<dbReference type="Pfam" id="PF07730">
    <property type="entry name" value="HisKA_3"/>
    <property type="match status" value="1"/>
</dbReference>
<keyword evidence="8" id="KW-0902">Two-component regulatory system</keyword>
<feature type="domain" description="Histidine kinase" evidence="12">
    <location>
        <begin position="427"/>
        <end position="615"/>
    </location>
</feature>
<evidence type="ECO:0000256" key="8">
    <source>
        <dbReference type="ARBA" id="ARBA00023012"/>
    </source>
</evidence>
<protein>
    <recommendedName>
        <fullName evidence="2">histidine kinase</fullName>
        <ecNumber evidence="2">2.7.13.3</ecNumber>
    </recommendedName>
</protein>
<feature type="chain" id="PRO_5038008111" description="histidine kinase" evidence="11">
    <location>
        <begin position="23"/>
        <end position="615"/>
    </location>
</feature>
<dbReference type="GO" id="GO:0005524">
    <property type="term" value="F:ATP binding"/>
    <property type="evidence" value="ECO:0007669"/>
    <property type="project" value="UniProtKB-KW"/>
</dbReference>
<dbReference type="SMART" id="SM00387">
    <property type="entry name" value="HATPase_c"/>
    <property type="match status" value="1"/>
</dbReference>
<gene>
    <name evidence="13" type="ORF">GCM10011379_03480</name>
</gene>
<dbReference type="InterPro" id="IPR011990">
    <property type="entry name" value="TPR-like_helical_dom_sf"/>
</dbReference>
<dbReference type="SUPFAM" id="SSF55874">
    <property type="entry name" value="ATPase domain of HSP90 chaperone/DNA topoisomerase II/histidine kinase"/>
    <property type="match status" value="1"/>
</dbReference>
<dbReference type="RefSeq" id="WP_188950103.1">
    <property type="nucleotide sequence ID" value="NZ_BMIB01000001.1"/>
</dbReference>
<keyword evidence="14" id="KW-1185">Reference proteome</keyword>
<evidence type="ECO:0000256" key="2">
    <source>
        <dbReference type="ARBA" id="ARBA00012438"/>
    </source>
</evidence>
<evidence type="ECO:0000256" key="11">
    <source>
        <dbReference type="SAM" id="SignalP"/>
    </source>
</evidence>
<dbReference type="EMBL" id="BMIB01000001">
    <property type="protein sequence ID" value="GGH58094.1"/>
    <property type="molecule type" value="Genomic_DNA"/>
</dbReference>
<dbReference type="PANTHER" id="PTHR24421:SF10">
    <property type="entry name" value="NITRATE_NITRITE SENSOR PROTEIN NARQ"/>
    <property type="match status" value="1"/>
</dbReference>
<evidence type="ECO:0000256" key="3">
    <source>
        <dbReference type="ARBA" id="ARBA00022553"/>
    </source>
</evidence>
<keyword evidence="5" id="KW-0547">Nucleotide-binding</keyword>
<name>A0A917IPN5_9BACT</name>
<evidence type="ECO:0000256" key="1">
    <source>
        <dbReference type="ARBA" id="ARBA00000085"/>
    </source>
</evidence>
<dbReference type="CDD" id="cd16917">
    <property type="entry name" value="HATPase_UhpB-NarQ-NarX-like"/>
    <property type="match status" value="1"/>
</dbReference>
<evidence type="ECO:0000256" key="6">
    <source>
        <dbReference type="ARBA" id="ARBA00022777"/>
    </source>
</evidence>
<keyword evidence="10" id="KW-0472">Membrane</keyword>
<keyword evidence="6 13" id="KW-0418">Kinase</keyword>
<dbReference type="InterPro" id="IPR011712">
    <property type="entry name" value="Sig_transdc_His_kin_sub3_dim/P"/>
</dbReference>
<keyword evidence="11" id="KW-0732">Signal</keyword>
<dbReference type="Gene3D" id="1.25.40.10">
    <property type="entry name" value="Tetratricopeptide repeat domain"/>
    <property type="match status" value="2"/>
</dbReference>
<feature type="transmembrane region" description="Helical" evidence="10">
    <location>
        <begin position="361"/>
        <end position="381"/>
    </location>
</feature>
<evidence type="ECO:0000256" key="4">
    <source>
        <dbReference type="ARBA" id="ARBA00022679"/>
    </source>
</evidence>
<dbReference type="Proteomes" id="UP000627292">
    <property type="component" value="Unassembled WGS sequence"/>
</dbReference>
<evidence type="ECO:0000256" key="5">
    <source>
        <dbReference type="ARBA" id="ARBA00022741"/>
    </source>
</evidence>
<dbReference type="Pfam" id="PF13181">
    <property type="entry name" value="TPR_8"/>
    <property type="match status" value="1"/>
</dbReference>
<dbReference type="Pfam" id="PF13424">
    <property type="entry name" value="TPR_12"/>
    <property type="match status" value="2"/>
</dbReference>
<feature type="repeat" description="TPR" evidence="9">
    <location>
        <begin position="124"/>
        <end position="157"/>
    </location>
</feature>